<keyword evidence="7 10" id="KW-0407">Ion channel</keyword>
<evidence type="ECO:0000256" key="5">
    <source>
        <dbReference type="ARBA" id="ARBA00023065"/>
    </source>
</evidence>
<dbReference type="SUPFAM" id="SSF81324">
    <property type="entry name" value="Voltage-gated potassium channels"/>
    <property type="match status" value="1"/>
</dbReference>
<dbReference type="InterPro" id="IPR013099">
    <property type="entry name" value="K_chnl_dom"/>
</dbReference>
<evidence type="ECO:0000256" key="4">
    <source>
        <dbReference type="ARBA" id="ARBA00022989"/>
    </source>
</evidence>
<dbReference type="GO" id="GO:0005886">
    <property type="term" value="C:plasma membrane"/>
    <property type="evidence" value="ECO:0007669"/>
    <property type="project" value="TreeGrafter"/>
</dbReference>
<name>A0A951U526_9CYAN</name>
<dbReference type="Pfam" id="PF07885">
    <property type="entry name" value="Ion_trans_2"/>
    <property type="match status" value="1"/>
</dbReference>
<dbReference type="Proteomes" id="UP000707356">
    <property type="component" value="Unassembled WGS sequence"/>
</dbReference>
<proteinExistence type="predicted"/>
<feature type="domain" description="Potassium channel" evidence="9">
    <location>
        <begin position="29"/>
        <end position="100"/>
    </location>
</feature>
<evidence type="ECO:0000256" key="3">
    <source>
        <dbReference type="ARBA" id="ARBA00022692"/>
    </source>
</evidence>
<evidence type="ECO:0000256" key="8">
    <source>
        <dbReference type="SAM" id="Phobius"/>
    </source>
</evidence>
<protein>
    <submittedName>
        <fullName evidence="10">Potassium channel family protein</fullName>
    </submittedName>
</protein>
<dbReference type="InterPro" id="IPR003280">
    <property type="entry name" value="2pore_dom_K_chnl"/>
</dbReference>
<dbReference type="GO" id="GO:0022841">
    <property type="term" value="F:potassium ion leak channel activity"/>
    <property type="evidence" value="ECO:0007669"/>
    <property type="project" value="TreeGrafter"/>
</dbReference>
<evidence type="ECO:0000256" key="7">
    <source>
        <dbReference type="ARBA" id="ARBA00023303"/>
    </source>
</evidence>
<gene>
    <name evidence="10" type="ORF">KME07_13525</name>
</gene>
<comment type="subcellular location">
    <subcellularLocation>
        <location evidence="1">Membrane</location>
        <topology evidence="1">Multi-pass membrane protein</topology>
    </subcellularLocation>
</comment>
<feature type="transmembrane region" description="Helical" evidence="8">
    <location>
        <begin position="75"/>
        <end position="99"/>
    </location>
</feature>
<reference evidence="10" key="2">
    <citation type="journal article" date="2022" name="Microbiol. Resour. Announc.">
        <title>Metagenome Sequencing to Explore Phylogenomics of Terrestrial Cyanobacteria.</title>
        <authorList>
            <person name="Ward R.D."/>
            <person name="Stajich J.E."/>
            <person name="Johansen J.R."/>
            <person name="Huntemann M."/>
            <person name="Clum A."/>
            <person name="Foster B."/>
            <person name="Foster B."/>
            <person name="Roux S."/>
            <person name="Palaniappan K."/>
            <person name="Varghese N."/>
            <person name="Mukherjee S."/>
            <person name="Reddy T.B.K."/>
            <person name="Daum C."/>
            <person name="Copeland A."/>
            <person name="Chen I.A."/>
            <person name="Ivanova N.N."/>
            <person name="Kyrpides N.C."/>
            <person name="Shapiro N."/>
            <person name="Eloe-Fadrosh E.A."/>
            <person name="Pietrasiak N."/>
        </authorList>
    </citation>
    <scope>NUCLEOTIDE SEQUENCE</scope>
    <source>
        <strain evidence="10">GSE-TBD4-15B</strain>
    </source>
</reference>
<dbReference type="GO" id="GO:0015271">
    <property type="term" value="F:outward rectifier potassium channel activity"/>
    <property type="evidence" value="ECO:0007669"/>
    <property type="project" value="TreeGrafter"/>
</dbReference>
<keyword evidence="2" id="KW-0813">Transport</keyword>
<evidence type="ECO:0000256" key="1">
    <source>
        <dbReference type="ARBA" id="ARBA00004141"/>
    </source>
</evidence>
<accession>A0A951U526</accession>
<feature type="transmembrane region" description="Helical" evidence="8">
    <location>
        <begin position="20"/>
        <end position="38"/>
    </location>
</feature>
<keyword evidence="4 8" id="KW-1133">Transmembrane helix</keyword>
<comment type="caution">
    <text evidence="10">The sequence shown here is derived from an EMBL/GenBank/DDBJ whole genome shotgun (WGS) entry which is preliminary data.</text>
</comment>
<dbReference type="GO" id="GO:0030322">
    <property type="term" value="P:stabilization of membrane potential"/>
    <property type="evidence" value="ECO:0007669"/>
    <property type="project" value="TreeGrafter"/>
</dbReference>
<dbReference type="PANTHER" id="PTHR11003">
    <property type="entry name" value="POTASSIUM CHANNEL, SUBFAMILY K"/>
    <property type="match status" value="1"/>
</dbReference>
<keyword evidence="6 8" id="KW-0472">Membrane</keyword>
<reference evidence="10" key="1">
    <citation type="submission" date="2021-05" db="EMBL/GenBank/DDBJ databases">
        <authorList>
            <person name="Pietrasiak N."/>
            <person name="Ward R."/>
            <person name="Stajich J.E."/>
            <person name="Kurbessoian T."/>
        </authorList>
    </citation>
    <scope>NUCLEOTIDE SEQUENCE</scope>
    <source>
        <strain evidence="10">GSE-TBD4-15B</strain>
    </source>
</reference>
<evidence type="ECO:0000313" key="10">
    <source>
        <dbReference type="EMBL" id="MBW4466439.1"/>
    </source>
</evidence>
<organism evidence="10 11">
    <name type="scientific">Pegethrix bostrychoides GSE-TBD4-15B</name>
    <dbReference type="NCBI Taxonomy" id="2839662"/>
    <lineage>
        <taxon>Bacteria</taxon>
        <taxon>Bacillati</taxon>
        <taxon>Cyanobacteriota</taxon>
        <taxon>Cyanophyceae</taxon>
        <taxon>Oculatellales</taxon>
        <taxon>Oculatellaceae</taxon>
        <taxon>Pegethrix</taxon>
    </lineage>
</organism>
<evidence type="ECO:0000256" key="2">
    <source>
        <dbReference type="ARBA" id="ARBA00022448"/>
    </source>
</evidence>
<dbReference type="AlphaFoldDB" id="A0A951U526"/>
<dbReference type="PANTHER" id="PTHR11003:SF291">
    <property type="entry name" value="IP11374P"/>
    <property type="match status" value="1"/>
</dbReference>
<evidence type="ECO:0000259" key="9">
    <source>
        <dbReference type="Pfam" id="PF07885"/>
    </source>
</evidence>
<dbReference type="Gene3D" id="1.10.287.70">
    <property type="match status" value="1"/>
</dbReference>
<dbReference type="EMBL" id="JAHHHV010000068">
    <property type="protein sequence ID" value="MBW4466439.1"/>
    <property type="molecule type" value="Genomic_DNA"/>
</dbReference>
<keyword evidence="5" id="KW-0406">Ion transport</keyword>
<keyword evidence="3 8" id="KW-0812">Transmembrane</keyword>
<evidence type="ECO:0000256" key="6">
    <source>
        <dbReference type="ARBA" id="ARBA00023136"/>
    </source>
</evidence>
<evidence type="ECO:0000313" key="11">
    <source>
        <dbReference type="Proteomes" id="UP000707356"/>
    </source>
</evidence>
<sequence>MNARVLRRRFVARLTKGLIVVWPVLSSLLALIVTFGVTSGLLEGWSLQDSVYFSFVSSLTIGYGDFAPKTLIGRALAIVIGVCGILVIALVSAVAVNALTDAQDGGNE</sequence>